<keyword evidence="1" id="KW-0812">Transmembrane</keyword>
<evidence type="ECO:0000313" key="2">
    <source>
        <dbReference type="EMBL" id="PIE31791.1"/>
    </source>
</evidence>
<protein>
    <submittedName>
        <fullName evidence="2">Uncharacterized protein</fullName>
    </submittedName>
</protein>
<accession>A0A2G6K808</accession>
<feature type="transmembrane region" description="Helical" evidence="1">
    <location>
        <begin position="21"/>
        <end position="44"/>
    </location>
</feature>
<sequence length="106" mass="11981">MEHKPHHIEELSHQIQKIRTGILAFVLSLFGGLGLFMMTFWLLLKGGIDIGKHLQLLRHYFPGYSVTWSGCFVGLFYGALLGAIVGWLIGSIYNRIVDMYPSTREG</sequence>
<organism evidence="2 3">
    <name type="scientific">candidate division KSB3 bacterium</name>
    <dbReference type="NCBI Taxonomy" id="2044937"/>
    <lineage>
        <taxon>Bacteria</taxon>
        <taxon>candidate division KSB3</taxon>
    </lineage>
</organism>
<name>A0A2G6K808_9BACT</name>
<dbReference type="AlphaFoldDB" id="A0A2G6K808"/>
<proteinExistence type="predicted"/>
<evidence type="ECO:0000256" key="1">
    <source>
        <dbReference type="SAM" id="Phobius"/>
    </source>
</evidence>
<dbReference type="Proteomes" id="UP000230821">
    <property type="component" value="Unassembled WGS sequence"/>
</dbReference>
<gene>
    <name evidence="2" type="ORF">CSA56_17350</name>
</gene>
<feature type="transmembrane region" description="Helical" evidence="1">
    <location>
        <begin position="64"/>
        <end position="89"/>
    </location>
</feature>
<evidence type="ECO:0000313" key="3">
    <source>
        <dbReference type="Proteomes" id="UP000230821"/>
    </source>
</evidence>
<dbReference type="EMBL" id="PDSK01000129">
    <property type="protein sequence ID" value="PIE31791.1"/>
    <property type="molecule type" value="Genomic_DNA"/>
</dbReference>
<comment type="caution">
    <text evidence="2">The sequence shown here is derived from an EMBL/GenBank/DDBJ whole genome shotgun (WGS) entry which is preliminary data.</text>
</comment>
<keyword evidence="1" id="KW-1133">Transmembrane helix</keyword>
<reference evidence="2 3" key="1">
    <citation type="submission" date="2017-10" db="EMBL/GenBank/DDBJ databases">
        <title>Novel microbial diversity and functional potential in the marine mammal oral microbiome.</title>
        <authorList>
            <person name="Dudek N.K."/>
            <person name="Sun C.L."/>
            <person name="Burstein D."/>
            <person name="Kantor R.S."/>
            <person name="Aliaga Goltsman D.S."/>
            <person name="Bik E.M."/>
            <person name="Thomas B.C."/>
            <person name="Banfield J.F."/>
            <person name="Relman D.A."/>
        </authorList>
    </citation>
    <scope>NUCLEOTIDE SEQUENCE [LARGE SCALE GENOMIC DNA]</scope>
    <source>
        <strain evidence="2">DOLJORAL78_47_16</strain>
    </source>
</reference>
<keyword evidence="1" id="KW-0472">Membrane</keyword>